<organism evidence="4 5">
    <name type="scientific">Pyricularia grisea</name>
    <name type="common">Crabgrass-specific blast fungus</name>
    <name type="synonym">Magnaporthe grisea</name>
    <dbReference type="NCBI Taxonomy" id="148305"/>
    <lineage>
        <taxon>Eukaryota</taxon>
        <taxon>Fungi</taxon>
        <taxon>Dikarya</taxon>
        <taxon>Ascomycota</taxon>
        <taxon>Pezizomycotina</taxon>
        <taxon>Sordariomycetes</taxon>
        <taxon>Sordariomycetidae</taxon>
        <taxon>Magnaporthales</taxon>
        <taxon>Pyriculariaceae</taxon>
        <taxon>Pyricularia</taxon>
    </lineage>
</organism>
<dbReference type="PROSITE" id="PS51142">
    <property type="entry name" value="NAS"/>
    <property type="match status" value="1"/>
</dbReference>
<dbReference type="PANTHER" id="PTHR32266">
    <property type="entry name" value="NICOTIANAMINE SYNTHASE 3"/>
    <property type="match status" value="1"/>
</dbReference>
<dbReference type="Pfam" id="PF03059">
    <property type="entry name" value="NAS"/>
    <property type="match status" value="1"/>
</dbReference>
<protein>
    <recommendedName>
        <fullName evidence="6">Nicotianamine synthase</fullName>
    </recommendedName>
</protein>
<evidence type="ECO:0000256" key="2">
    <source>
        <dbReference type="ARBA" id="ARBA00022679"/>
    </source>
</evidence>
<dbReference type="GO" id="GO:0030410">
    <property type="term" value="F:nicotianamine synthase activity"/>
    <property type="evidence" value="ECO:0007669"/>
    <property type="project" value="InterPro"/>
</dbReference>
<dbReference type="RefSeq" id="XP_030977768.1">
    <property type="nucleotide sequence ID" value="XM_031129231.1"/>
</dbReference>
<dbReference type="KEGG" id="pgri:PgNI_09244"/>
<keyword evidence="3" id="KW-0949">S-adenosyl-L-methionine</keyword>
<comment type="similarity">
    <text evidence="1">Belongs to the nicotianamine synthase (NAS)-like family.</text>
</comment>
<keyword evidence="4" id="KW-1185">Reference proteome</keyword>
<dbReference type="GO" id="GO:0030418">
    <property type="term" value="P:nicotianamine biosynthetic process"/>
    <property type="evidence" value="ECO:0007669"/>
    <property type="project" value="InterPro"/>
</dbReference>
<evidence type="ECO:0008006" key="6">
    <source>
        <dbReference type="Google" id="ProtNLM"/>
    </source>
</evidence>
<sequence>MTPAIEHYTTKLSIATAQLAALYPLDTSDKISQAIAPWNELYGFIGFTTLDSQGEQSFFNHPDTAALIPATRTAVRECEAAFEIFFARQIIDCADPRAELLRFPIHVFYEHTASLEWHALTAVLGQYPTNVAILGAGALPETCVWIQDWARENKTRVRVHNVELLEDRCELGRLAVSALGVYSEDTTFEAGDACAIPANLQPFDAVYFNATVGVTVEEKESAIVQVSKRMRNGSPTTMTSPALLEVLRPVLTYHMNGEVGKSINTSIIVSRIV</sequence>
<name>A0A6P8AS83_PYRGI</name>
<dbReference type="InterPro" id="IPR004298">
    <property type="entry name" value="Nicotian_synth"/>
</dbReference>
<proteinExistence type="inferred from homology"/>
<dbReference type="AlphaFoldDB" id="A0A6P8AS83"/>
<dbReference type="Proteomes" id="UP000515153">
    <property type="component" value="Unplaced"/>
</dbReference>
<accession>A0A6P8AS83</accession>
<dbReference type="PANTHER" id="PTHR32266:SF12">
    <property type="entry name" value="NICOTIANAMINE SYNTHASE 3"/>
    <property type="match status" value="1"/>
</dbReference>
<gene>
    <name evidence="5" type="ORF">PgNI_09244</name>
</gene>
<dbReference type="GeneID" id="41964139"/>
<reference evidence="5" key="2">
    <citation type="submission" date="2019-10" db="EMBL/GenBank/DDBJ databases">
        <authorList>
            <consortium name="NCBI Genome Project"/>
        </authorList>
    </citation>
    <scope>NUCLEOTIDE SEQUENCE</scope>
    <source>
        <strain evidence="5">NI907</strain>
    </source>
</reference>
<evidence type="ECO:0000313" key="5">
    <source>
        <dbReference type="RefSeq" id="XP_030977768.1"/>
    </source>
</evidence>
<evidence type="ECO:0000256" key="1">
    <source>
        <dbReference type="ARBA" id="ARBA00007009"/>
    </source>
</evidence>
<evidence type="ECO:0000313" key="4">
    <source>
        <dbReference type="Proteomes" id="UP000515153"/>
    </source>
</evidence>
<dbReference type="SUPFAM" id="SSF53335">
    <property type="entry name" value="S-adenosyl-L-methionine-dependent methyltransferases"/>
    <property type="match status" value="1"/>
</dbReference>
<evidence type="ECO:0000256" key="3">
    <source>
        <dbReference type="ARBA" id="ARBA00022691"/>
    </source>
</evidence>
<reference evidence="5" key="3">
    <citation type="submission" date="2025-08" db="UniProtKB">
        <authorList>
            <consortium name="RefSeq"/>
        </authorList>
    </citation>
    <scope>IDENTIFICATION</scope>
    <source>
        <strain evidence="5">NI907</strain>
    </source>
</reference>
<dbReference type="InterPro" id="IPR029063">
    <property type="entry name" value="SAM-dependent_MTases_sf"/>
</dbReference>
<reference evidence="5" key="1">
    <citation type="journal article" date="2019" name="Mol. Biol. Evol.">
        <title>Blast fungal genomes show frequent chromosomal changes, gene gains and losses, and effector gene turnover.</title>
        <authorList>
            <person name="Gomez Luciano L.B."/>
            <person name="Jason Tsai I."/>
            <person name="Chuma I."/>
            <person name="Tosa Y."/>
            <person name="Chen Y.H."/>
            <person name="Li J.Y."/>
            <person name="Li M.Y."/>
            <person name="Jade Lu M.Y."/>
            <person name="Nakayashiki H."/>
            <person name="Li W.H."/>
        </authorList>
    </citation>
    <scope>NUCLEOTIDE SEQUENCE</scope>
    <source>
        <strain evidence="5">NI907</strain>
    </source>
</reference>
<keyword evidence="2" id="KW-0808">Transferase</keyword>
<dbReference type="Gene3D" id="3.40.50.150">
    <property type="entry name" value="Vaccinia Virus protein VP39"/>
    <property type="match status" value="1"/>
</dbReference>